<feature type="non-terminal residue" evidence="1">
    <location>
        <position position="1"/>
    </location>
</feature>
<sequence>YDKVVLYSEKKELKTSESAKMGKIYDALISTVQYISTEESTDEESQKETP</sequence>
<accession>A0A9N9JT36</accession>
<gene>
    <name evidence="1" type="ORF">RFULGI_LOCUS17066</name>
</gene>
<feature type="non-terminal residue" evidence="1">
    <location>
        <position position="50"/>
    </location>
</feature>
<evidence type="ECO:0000313" key="2">
    <source>
        <dbReference type="Proteomes" id="UP000789396"/>
    </source>
</evidence>
<proteinExistence type="predicted"/>
<organism evidence="1 2">
    <name type="scientific">Racocetra fulgida</name>
    <dbReference type="NCBI Taxonomy" id="60492"/>
    <lineage>
        <taxon>Eukaryota</taxon>
        <taxon>Fungi</taxon>
        <taxon>Fungi incertae sedis</taxon>
        <taxon>Mucoromycota</taxon>
        <taxon>Glomeromycotina</taxon>
        <taxon>Glomeromycetes</taxon>
        <taxon>Diversisporales</taxon>
        <taxon>Gigasporaceae</taxon>
        <taxon>Racocetra</taxon>
    </lineage>
</organism>
<dbReference type="AlphaFoldDB" id="A0A9N9JT36"/>
<dbReference type="Proteomes" id="UP000789396">
    <property type="component" value="Unassembled WGS sequence"/>
</dbReference>
<keyword evidence="2" id="KW-1185">Reference proteome</keyword>
<protein>
    <submittedName>
        <fullName evidence="1">10480_t:CDS:1</fullName>
    </submittedName>
</protein>
<comment type="caution">
    <text evidence="1">The sequence shown here is derived from an EMBL/GenBank/DDBJ whole genome shotgun (WGS) entry which is preliminary data.</text>
</comment>
<evidence type="ECO:0000313" key="1">
    <source>
        <dbReference type="EMBL" id="CAG8794335.1"/>
    </source>
</evidence>
<name>A0A9N9JT36_9GLOM</name>
<reference evidence="1" key="1">
    <citation type="submission" date="2021-06" db="EMBL/GenBank/DDBJ databases">
        <authorList>
            <person name="Kallberg Y."/>
            <person name="Tangrot J."/>
            <person name="Rosling A."/>
        </authorList>
    </citation>
    <scope>NUCLEOTIDE SEQUENCE</scope>
    <source>
        <strain evidence="1">IN212</strain>
    </source>
</reference>
<dbReference type="OrthoDB" id="2469296at2759"/>
<dbReference type="EMBL" id="CAJVPZ010064512">
    <property type="protein sequence ID" value="CAG8794335.1"/>
    <property type="molecule type" value="Genomic_DNA"/>
</dbReference>